<dbReference type="InterPro" id="IPR036116">
    <property type="entry name" value="FN3_sf"/>
</dbReference>
<dbReference type="RefSeq" id="XP_018323456.1">
    <property type="nucleotide sequence ID" value="XM_018467954.1"/>
</dbReference>
<dbReference type="InParanoid" id="A0A1W4WHN2"/>
<dbReference type="SUPFAM" id="SSF48726">
    <property type="entry name" value="Immunoglobulin"/>
    <property type="match status" value="3"/>
</dbReference>
<keyword evidence="4" id="KW-0732">Signal</keyword>
<dbReference type="InterPro" id="IPR013098">
    <property type="entry name" value="Ig_I-set"/>
</dbReference>
<dbReference type="Proteomes" id="UP000192223">
    <property type="component" value="Unplaced"/>
</dbReference>
<dbReference type="InterPro" id="IPR036179">
    <property type="entry name" value="Ig-like_dom_sf"/>
</dbReference>
<dbReference type="KEGG" id="apln:108735796"/>
<feature type="domain" description="Ig-like" evidence="5">
    <location>
        <begin position="225"/>
        <end position="313"/>
    </location>
</feature>
<evidence type="ECO:0000256" key="3">
    <source>
        <dbReference type="SAM" id="Phobius"/>
    </source>
</evidence>
<dbReference type="GO" id="GO:0008046">
    <property type="term" value="F:axon guidance receptor activity"/>
    <property type="evidence" value="ECO:0007669"/>
    <property type="project" value="TreeGrafter"/>
</dbReference>
<organism evidence="7 8">
    <name type="scientific">Agrilus planipennis</name>
    <name type="common">Emerald ash borer</name>
    <name type="synonym">Agrilus marcopoli</name>
    <dbReference type="NCBI Taxonomy" id="224129"/>
    <lineage>
        <taxon>Eukaryota</taxon>
        <taxon>Metazoa</taxon>
        <taxon>Ecdysozoa</taxon>
        <taxon>Arthropoda</taxon>
        <taxon>Hexapoda</taxon>
        <taxon>Insecta</taxon>
        <taxon>Pterygota</taxon>
        <taxon>Neoptera</taxon>
        <taxon>Endopterygota</taxon>
        <taxon>Coleoptera</taxon>
        <taxon>Polyphaga</taxon>
        <taxon>Elateriformia</taxon>
        <taxon>Buprestoidea</taxon>
        <taxon>Buprestidae</taxon>
        <taxon>Agrilinae</taxon>
        <taxon>Agrilus</taxon>
    </lineage>
</organism>
<dbReference type="Gene3D" id="2.60.40.10">
    <property type="entry name" value="Immunoglobulins"/>
    <property type="match status" value="4"/>
</dbReference>
<feature type="domain" description="Ig-like" evidence="5">
    <location>
        <begin position="134"/>
        <end position="216"/>
    </location>
</feature>
<dbReference type="GO" id="GO:0050808">
    <property type="term" value="P:synapse organization"/>
    <property type="evidence" value="ECO:0007669"/>
    <property type="project" value="TreeGrafter"/>
</dbReference>
<dbReference type="CDD" id="cd00063">
    <property type="entry name" value="FN3"/>
    <property type="match status" value="1"/>
</dbReference>
<feature type="signal peptide" evidence="4">
    <location>
        <begin position="1"/>
        <end position="20"/>
    </location>
</feature>
<keyword evidence="3" id="KW-1133">Transmembrane helix</keyword>
<dbReference type="OrthoDB" id="6159398at2759"/>
<evidence type="ECO:0000313" key="8">
    <source>
        <dbReference type="RefSeq" id="XP_018323456.1"/>
    </source>
</evidence>
<dbReference type="FunFam" id="2.60.40.10:FF:000877">
    <property type="entry name" value="CLUMA_CG002357, isoform A"/>
    <property type="match status" value="1"/>
</dbReference>
<dbReference type="InterPro" id="IPR003961">
    <property type="entry name" value="FN3_dom"/>
</dbReference>
<evidence type="ECO:0000313" key="7">
    <source>
        <dbReference type="Proteomes" id="UP000192223"/>
    </source>
</evidence>
<sequence>MIFFVIFELLLAAFVTGISSSSVISSGSSFGLDHLTLQPRFLSKENTFRVVQGDIVLLPCEVQNLGSLVIVWRKGPTLIAAGQHTISSDHRYSLLGHNLQIKDVKTEDQGDYTCQIGDGTYGDLIHTIEILMPPSLQMLPSDEEVIARKGGAVTFECHASGNPVPTVQWSKKDALLPSGLQVETGFSLSLSHIERRDSGVYQCTASNGIGQPITATIRLHVLYSPEITVGRSWVNSAEGLEAKLICNVDADPHAEVMWYQDSFPVQMTDRRVTSSATRSHILTIKNVQPSDFGNYSCVAVNSVGKEKRYIELSGRPGPPLIVSGGRSNPTTYKLTWKVQSVFPIIEVRIIFRQLFMNTTYHQSGRWHDLIVQPNEANYNSENSDRLQWYRLRNLNPDSVYECIVQAKNQYGYGDQSILHQWLTSSPGKTIIEINSGVQANNTFLVVFTAIVLALFNSNYYIIKTVSYENYDKRLKIYK</sequence>
<dbReference type="PROSITE" id="PS50835">
    <property type="entry name" value="IG_LIKE"/>
    <property type="match status" value="3"/>
</dbReference>
<dbReference type="InterPro" id="IPR007110">
    <property type="entry name" value="Ig-like_dom"/>
</dbReference>
<evidence type="ECO:0000256" key="1">
    <source>
        <dbReference type="ARBA" id="ARBA00022737"/>
    </source>
</evidence>
<keyword evidence="3" id="KW-0472">Membrane</keyword>
<keyword evidence="7" id="KW-1185">Reference proteome</keyword>
<dbReference type="GO" id="GO:0030424">
    <property type="term" value="C:axon"/>
    <property type="evidence" value="ECO:0007669"/>
    <property type="project" value="TreeGrafter"/>
</dbReference>
<dbReference type="Pfam" id="PF13927">
    <property type="entry name" value="Ig_3"/>
    <property type="match status" value="1"/>
</dbReference>
<evidence type="ECO:0000256" key="2">
    <source>
        <dbReference type="ARBA" id="ARBA00023319"/>
    </source>
</evidence>
<dbReference type="SMART" id="SM00060">
    <property type="entry name" value="FN3"/>
    <property type="match status" value="1"/>
</dbReference>
<dbReference type="FunFam" id="2.60.40.10:FF:001233">
    <property type="entry name" value="Uncharacterized protein, isoform B"/>
    <property type="match status" value="1"/>
</dbReference>
<evidence type="ECO:0000256" key="4">
    <source>
        <dbReference type="SAM" id="SignalP"/>
    </source>
</evidence>
<feature type="chain" id="PRO_5010706212" evidence="4">
    <location>
        <begin position="21"/>
        <end position="478"/>
    </location>
</feature>
<dbReference type="InterPro" id="IPR013783">
    <property type="entry name" value="Ig-like_fold"/>
</dbReference>
<dbReference type="PANTHER" id="PTHR45080">
    <property type="entry name" value="CONTACTIN 5"/>
    <property type="match status" value="1"/>
</dbReference>
<accession>A0A1W4WHN2</accession>
<dbReference type="InterPro" id="IPR050958">
    <property type="entry name" value="Cell_Adh-Cytoskel_Orgn"/>
</dbReference>
<dbReference type="SMART" id="SM00409">
    <property type="entry name" value="IG"/>
    <property type="match status" value="3"/>
</dbReference>
<dbReference type="InterPro" id="IPR003598">
    <property type="entry name" value="Ig_sub2"/>
</dbReference>
<feature type="domain" description="Fibronectin type-III" evidence="6">
    <location>
        <begin position="318"/>
        <end position="427"/>
    </location>
</feature>
<evidence type="ECO:0000259" key="6">
    <source>
        <dbReference type="PROSITE" id="PS50853"/>
    </source>
</evidence>
<proteinExistence type="predicted"/>
<dbReference type="AlphaFoldDB" id="A0A1W4WHN2"/>
<gene>
    <name evidence="8" type="primary">LOC108735796</name>
</gene>
<keyword evidence="3" id="KW-0812">Transmembrane</keyword>
<dbReference type="STRING" id="224129.A0A1W4WHN2"/>
<dbReference type="GeneID" id="108735796"/>
<dbReference type="SMART" id="SM00408">
    <property type="entry name" value="IGc2"/>
    <property type="match status" value="3"/>
</dbReference>
<keyword evidence="1" id="KW-0677">Repeat</keyword>
<protein>
    <submittedName>
        <fullName evidence="8">Protein amalgam-like</fullName>
    </submittedName>
</protein>
<dbReference type="InterPro" id="IPR003599">
    <property type="entry name" value="Ig_sub"/>
</dbReference>
<reference evidence="8" key="1">
    <citation type="submission" date="2025-08" db="UniProtKB">
        <authorList>
            <consortium name="RefSeq"/>
        </authorList>
    </citation>
    <scope>IDENTIFICATION</scope>
    <source>
        <tissue evidence="8">Entire body</tissue>
    </source>
</reference>
<evidence type="ECO:0000259" key="5">
    <source>
        <dbReference type="PROSITE" id="PS50835"/>
    </source>
</evidence>
<dbReference type="PANTHER" id="PTHR45080:SF38">
    <property type="entry name" value="FI23916P1-RELATED"/>
    <property type="match status" value="1"/>
</dbReference>
<dbReference type="Pfam" id="PF07679">
    <property type="entry name" value="I-set"/>
    <property type="match status" value="2"/>
</dbReference>
<feature type="domain" description="Ig-like" evidence="5">
    <location>
        <begin position="39"/>
        <end position="116"/>
    </location>
</feature>
<name>A0A1W4WHN2_AGRPL</name>
<dbReference type="CDD" id="cd00096">
    <property type="entry name" value="Ig"/>
    <property type="match status" value="2"/>
</dbReference>
<dbReference type="GO" id="GO:0005886">
    <property type="term" value="C:plasma membrane"/>
    <property type="evidence" value="ECO:0007669"/>
    <property type="project" value="TreeGrafter"/>
</dbReference>
<dbReference type="GO" id="GO:0007156">
    <property type="term" value="P:homophilic cell adhesion via plasma membrane adhesion molecules"/>
    <property type="evidence" value="ECO:0007669"/>
    <property type="project" value="TreeGrafter"/>
</dbReference>
<dbReference type="PROSITE" id="PS50853">
    <property type="entry name" value="FN3"/>
    <property type="match status" value="1"/>
</dbReference>
<dbReference type="FunCoup" id="A0A1W4WHN2">
    <property type="interactions" value="49"/>
</dbReference>
<dbReference type="SUPFAM" id="SSF49265">
    <property type="entry name" value="Fibronectin type III"/>
    <property type="match status" value="1"/>
</dbReference>
<dbReference type="GO" id="GO:0043025">
    <property type="term" value="C:neuronal cell body"/>
    <property type="evidence" value="ECO:0007669"/>
    <property type="project" value="TreeGrafter"/>
</dbReference>
<feature type="transmembrane region" description="Helical" evidence="3">
    <location>
        <begin position="443"/>
        <end position="462"/>
    </location>
</feature>
<keyword evidence="2" id="KW-0393">Immunoglobulin domain</keyword>